<dbReference type="EMBL" id="NHTK01004341">
    <property type="protein sequence ID" value="PPQ87169.1"/>
    <property type="molecule type" value="Genomic_DNA"/>
</dbReference>
<evidence type="ECO:0000313" key="1">
    <source>
        <dbReference type="EMBL" id="PPQ87169.1"/>
    </source>
</evidence>
<dbReference type="Proteomes" id="UP000284842">
    <property type="component" value="Unassembled WGS sequence"/>
</dbReference>
<comment type="caution">
    <text evidence="1">The sequence shown here is derived from an EMBL/GenBank/DDBJ whole genome shotgun (WGS) entry which is preliminary data.</text>
</comment>
<dbReference type="OrthoDB" id="3268838at2759"/>
<gene>
    <name evidence="1" type="ORF">CVT24_006894</name>
</gene>
<keyword evidence="2" id="KW-1185">Reference proteome</keyword>
<accession>A0A409X8R8</accession>
<dbReference type="AlphaFoldDB" id="A0A409X8R8"/>
<dbReference type="InParanoid" id="A0A409X8R8"/>
<evidence type="ECO:0000313" key="2">
    <source>
        <dbReference type="Proteomes" id="UP000284842"/>
    </source>
</evidence>
<sequence length="117" mass="13148">MPELVEGIAHYLTTSWGLEYYKDSPRRVLGLYADFTDKEAKKERLSNDLVQELGPQTRKFRGTRGHQGDLIAPELQAKGKATPKVLIESLVLGELPLLSNINYSITYIIVTDSMVLL</sequence>
<organism evidence="1 2">
    <name type="scientific">Panaeolus cyanescens</name>
    <dbReference type="NCBI Taxonomy" id="181874"/>
    <lineage>
        <taxon>Eukaryota</taxon>
        <taxon>Fungi</taxon>
        <taxon>Dikarya</taxon>
        <taxon>Basidiomycota</taxon>
        <taxon>Agaricomycotina</taxon>
        <taxon>Agaricomycetes</taxon>
        <taxon>Agaricomycetidae</taxon>
        <taxon>Agaricales</taxon>
        <taxon>Agaricineae</taxon>
        <taxon>Galeropsidaceae</taxon>
        <taxon>Panaeolus</taxon>
    </lineage>
</organism>
<reference evidence="1 2" key="1">
    <citation type="journal article" date="2018" name="Evol. Lett.">
        <title>Horizontal gene cluster transfer increased hallucinogenic mushroom diversity.</title>
        <authorList>
            <person name="Reynolds H.T."/>
            <person name="Vijayakumar V."/>
            <person name="Gluck-Thaler E."/>
            <person name="Korotkin H.B."/>
            <person name="Matheny P.B."/>
            <person name="Slot J.C."/>
        </authorList>
    </citation>
    <scope>NUCLEOTIDE SEQUENCE [LARGE SCALE GENOMIC DNA]</scope>
    <source>
        <strain evidence="1 2">2629</strain>
    </source>
</reference>
<name>A0A409X8R8_9AGAR</name>
<proteinExistence type="predicted"/>
<protein>
    <submittedName>
        <fullName evidence="1">Uncharacterized protein</fullName>
    </submittedName>
</protein>